<evidence type="ECO:0000313" key="12">
    <source>
        <dbReference type="EMBL" id="CAF9905682.1"/>
    </source>
</evidence>
<dbReference type="InterPro" id="IPR002347">
    <property type="entry name" value="SDR_fam"/>
</dbReference>
<reference evidence="12" key="1">
    <citation type="submission" date="2021-03" db="EMBL/GenBank/DDBJ databases">
        <authorList>
            <person name="Tagirdzhanova G."/>
        </authorList>
    </citation>
    <scope>NUCLEOTIDE SEQUENCE</scope>
</reference>
<dbReference type="SUPFAM" id="SSF51735">
    <property type="entry name" value="NAD(P)-binding Rossmann-fold domains"/>
    <property type="match status" value="1"/>
</dbReference>
<dbReference type="PANTHER" id="PTHR43550:SF3">
    <property type="entry name" value="3-KETODIHYDROSPHINGOSINE REDUCTASE"/>
    <property type="match status" value="1"/>
</dbReference>
<evidence type="ECO:0000256" key="10">
    <source>
        <dbReference type="ARBA" id="ARBA00044737"/>
    </source>
</evidence>
<dbReference type="InterPro" id="IPR036291">
    <property type="entry name" value="NAD(P)-bd_dom_sf"/>
</dbReference>
<evidence type="ECO:0000256" key="5">
    <source>
        <dbReference type="ARBA" id="ARBA00022857"/>
    </source>
</evidence>
<evidence type="ECO:0000256" key="4">
    <source>
        <dbReference type="ARBA" id="ARBA00022824"/>
    </source>
</evidence>
<dbReference type="EMBL" id="CAJPDQ010000002">
    <property type="protein sequence ID" value="CAF9905682.1"/>
    <property type="molecule type" value="Genomic_DNA"/>
</dbReference>
<evidence type="ECO:0000313" key="13">
    <source>
        <dbReference type="Proteomes" id="UP000664169"/>
    </source>
</evidence>
<dbReference type="GO" id="GO:0005789">
    <property type="term" value="C:endoplasmic reticulum membrane"/>
    <property type="evidence" value="ECO:0007669"/>
    <property type="project" value="TreeGrafter"/>
</dbReference>
<protein>
    <recommendedName>
        <fullName evidence="9">3-dehydrosphinganine reductase</fullName>
        <ecNumber evidence="9">1.1.1.102</ecNumber>
    </recommendedName>
</protein>
<dbReference type="Proteomes" id="UP000664169">
    <property type="component" value="Unassembled WGS sequence"/>
</dbReference>
<dbReference type="GO" id="GO:0047560">
    <property type="term" value="F:3-dehydrosphinganine reductase activity"/>
    <property type="evidence" value="ECO:0007669"/>
    <property type="project" value="UniProtKB-EC"/>
</dbReference>
<comment type="caution">
    <text evidence="12">The sequence shown here is derived from an EMBL/GenBank/DDBJ whole genome shotgun (WGS) entry which is preliminary data.</text>
</comment>
<organism evidence="12 13">
    <name type="scientific">Gomphillus americanus</name>
    <dbReference type="NCBI Taxonomy" id="1940652"/>
    <lineage>
        <taxon>Eukaryota</taxon>
        <taxon>Fungi</taxon>
        <taxon>Dikarya</taxon>
        <taxon>Ascomycota</taxon>
        <taxon>Pezizomycotina</taxon>
        <taxon>Lecanoromycetes</taxon>
        <taxon>OSLEUM clade</taxon>
        <taxon>Ostropomycetidae</taxon>
        <taxon>Ostropales</taxon>
        <taxon>Graphidaceae</taxon>
        <taxon>Gomphilloideae</taxon>
        <taxon>Gomphillus</taxon>
    </lineage>
</organism>
<keyword evidence="5" id="KW-0521">NADP</keyword>
<keyword evidence="7" id="KW-0560">Oxidoreductase</keyword>
<dbReference type="InterPro" id="IPR045022">
    <property type="entry name" value="KDSR-like"/>
</dbReference>
<proteinExistence type="predicted"/>
<dbReference type="CDD" id="cd08939">
    <property type="entry name" value="KDSR-like_SDR_c"/>
    <property type="match status" value="1"/>
</dbReference>
<evidence type="ECO:0000256" key="7">
    <source>
        <dbReference type="ARBA" id="ARBA00023002"/>
    </source>
</evidence>
<keyword evidence="6" id="KW-0746">Sphingolipid metabolism</keyword>
<keyword evidence="4" id="KW-0256">Endoplasmic reticulum</keyword>
<keyword evidence="8" id="KW-0443">Lipid metabolism</keyword>
<evidence type="ECO:0000256" key="3">
    <source>
        <dbReference type="ARBA" id="ARBA00004991"/>
    </source>
</evidence>
<comment type="catalytic activity">
    <reaction evidence="11">
        <text>sphinganine + NADP(+) = 3-oxosphinganine + NADPH + H(+)</text>
        <dbReference type="Rhea" id="RHEA:22640"/>
        <dbReference type="ChEBI" id="CHEBI:15378"/>
        <dbReference type="ChEBI" id="CHEBI:57783"/>
        <dbReference type="ChEBI" id="CHEBI:57817"/>
        <dbReference type="ChEBI" id="CHEBI:58299"/>
        <dbReference type="ChEBI" id="CHEBI:58349"/>
        <dbReference type="EC" id="1.1.1.102"/>
    </reaction>
    <physiologicalReaction direction="right-to-left" evidence="11">
        <dbReference type="Rhea" id="RHEA:22642"/>
    </physiologicalReaction>
</comment>
<evidence type="ECO:0000256" key="1">
    <source>
        <dbReference type="ARBA" id="ARBA00004240"/>
    </source>
</evidence>
<dbReference type="EC" id="1.1.1.102" evidence="9"/>
<dbReference type="AlphaFoldDB" id="A0A8H3EHA7"/>
<comment type="subcellular location">
    <subcellularLocation>
        <location evidence="1">Endoplasmic reticulum</location>
    </subcellularLocation>
</comment>
<evidence type="ECO:0000256" key="11">
    <source>
        <dbReference type="ARBA" id="ARBA00048930"/>
    </source>
</evidence>
<name>A0A8H3EHA7_9LECA</name>
<dbReference type="PRINTS" id="PR00081">
    <property type="entry name" value="GDHRDH"/>
</dbReference>
<dbReference type="Pfam" id="PF00106">
    <property type="entry name" value="adh_short"/>
    <property type="match status" value="1"/>
</dbReference>
<evidence type="ECO:0000256" key="9">
    <source>
        <dbReference type="ARBA" id="ARBA00026112"/>
    </source>
</evidence>
<gene>
    <name evidence="12" type="ORF">GOMPHAMPRED_003319</name>
</gene>
<accession>A0A8H3EHA7</accession>
<dbReference type="GO" id="GO:0030148">
    <property type="term" value="P:sphingolipid biosynthetic process"/>
    <property type="evidence" value="ECO:0007669"/>
    <property type="project" value="InterPro"/>
</dbReference>
<dbReference type="Gene3D" id="3.40.50.720">
    <property type="entry name" value="NAD(P)-binding Rossmann-like Domain"/>
    <property type="match status" value="1"/>
</dbReference>
<evidence type="ECO:0000256" key="2">
    <source>
        <dbReference type="ARBA" id="ARBA00004760"/>
    </source>
</evidence>
<comment type="pathway">
    <text evidence="3">Sphingolipid metabolism.</text>
</comment>
<keyword evidence="13" id="KW-1185">Reference proteome</keyword>
<dbReference type="OrthoDB" id="10267115at2759"/>
<sequence>MGSLWRKNQFPVRLRTALITGGSTGLGREVARQLVEKGANVIISARTEETLADAVEYLKAGAQGTQHISYIVGDISDPTFATKLIAEATARNHGQPPDIVWCCAGITHPTLFKDTPPEVFRKIMDTNYFGSLYMAQAAMKSWLPENAEKYPPPQSLEPRHLIFTTSILALITIPGYAQYSPAKAAVKSLADTLALEAILYESTHAPIKVHTCFPATIFSESFEQEQRVKSDLTKKLEEADEGQSPKVVAQECIRGLEAGEQYVTTAFLTRLVKTSVLGSSIRSGWGIVDTLLSFVASLAMPFVRRDYEGKIRSWGKEHGTSGRRC</sequence>
<dbReference type="GO" id="GO:0006666">
    <property type="term" value="P:3-keto-sphinganine metabolic process"/>
    <property type="evidence" value="ECO:0007669"/>
    <property type="project" value="InterPro"/>
</dbReference>
<comment type="pathway">
    <text evidence="2">Lipid metabolism; sphingolipid metabolism.</text>
</comment>
<evidence type="ECO:0000256" key="6">
    <source>
        <dbReference type="ARBA" id="ARBA00022919"/>
    </source>
</evidence>
<evidence type="ECO:0000256" key="8">
    <source>
        <dbReference type="ARBA" id="ARBA00023098"/>
    </source>
</evidence>
<dbReference type="PANTHER" id="PTHR43550">
    <property type="entry name" value="3-KETODIHYDROSPHINGOSINE REDUCTASE"/>
    <property type="match status" value="1"/>
</dbReference>
<comment type="function">
    <text evidence="10">Catalyzes the reduction of 3'-oxosphinganine (3-ketodihydrosphingosine/KDS) to sphinganine (dihydrosphingosine/DHS), the second step of de novo sphingolipid biosynthesis.</text>
</comment>